<keyword evidence="1" id="KW-0812">Transmembrane</keyword>
<dbReference type="Pfam" id="PF05145">
    <property type="entry name" value="AbrB"/>
    <property type="match status" value="1"/>
</dbReference>
<feature type="transmembrane region" description="Helical" evidence="1">
    <location>
        <begin position="35"/>
        <end position="52"/>
    </location>
</feature>
<keyword evidence="1" id="KW-1133">Transmembrane helix</keyword>
<dbReference type="OrthoDB" id="5460360at2"/>
<dbReference type="Proteomes" id="UP000077926">
    <property type="component" value="Chromosome"/>
</dbReference>
<dbReference type="EMBL" id="CP017080">
    <property type="protein sequence ID" value="AOH53538.1"/>
    <property type="molecule type" value="Genomic_DNA"/>
</dbReference>
<reference evidence="2 3" key="1">
    <citation type="submission" date="2016-08" db="EMBL/GenBank/DDBJ databases">
        <title>Complete genome sequence of Bacillus muralis G25-68, a strain with toxicity to nematodes.</title>
        <authorList>
            <person name="Zheng Z."/>
        </authorList>
    </citation>
    <scope>NUCLEOTIDE SEQUENCE [LARGE SCALE GENOMIC DNA]</scope>
    <source>
        <strain evidence="2 3">G25-68</strain>
    </source>
</reference>
<name>A0A1B3XJZ2_9BACI</name>
<feature type="transmembrane region" description="Helical" evidence="1">
    <location>
        <begin position="86"/>
        <end position="105"/>
    </location>
</feature>
<dbReference type="AlphaFoldDB" id="A0A1B3XJZ2"/>
<dbReference type="GO" id="GO:0016020">
    <property type="term" value="C:membrane"/>
    <property type="evidence" value="ECO:0007669"/>
    <property type="project" value="InterPro"/>
</dbReference>
<evidence type="ECO:0000313" key="3">
    <source>
        <dbReference type="Proteomes" id="UP000077926"/>
    </source>
</evidence>
<protein>
    <submittedName>
        <fullName evidence="2">Uncharacterized protein</fullName>
    </submittedName>
</protein>
<dbReference type="RefSeq" id="WP_064461987.1">
    <property type="nucleotide sequence ID" value="NZ_CP017080.1"/>
</dbReference>
<dbReference type="InterPro" id="IPR007820">
    <property type="entry name" value="AbrB_fam"/>
</dbReference>
<feature type="transmembrane region" description="Helical" evidence="1">
    <location>
        <begin position="59"/>
        <end position="80"/>
    </location>
</feature>
<sequence length="107" mass="11704">MPGIAKEVRANIVVSSWSSSHYPFQTASSFEIGKLLWTMLLIGIACGGHQLAKYLKIPAPWLMGSMVGVTVFQSSASFYMNHDFVSWWPDAVMIVLQVLIAASIGGR</sequence>
<proteinExistence type="predicted"/>
<dbReference type="GO" id="GO:0010468">
    <property type="term" value="P:regulation of gene expression"/>
    <property type="evidence" value="ECO:0007669"/>
    <property type="project" value="InterPro"/>
</dbReference>
<evidence type="ECO:0000256" key="1">
    <source>
        <dbReference type="SAM" id="Phobius"/>
    </source>
</evidence>
<organism evidence="2 3">
    <name type="scientific">Peribacillus muralis</name>
    <dbReference type="NCBI Taxonomy" id="264697"/>
    <lineage>
        <taxon>Bacteria</taxon>
        <taxon>Bacillati</taxon>
        <taxon>Bacillota</taxon>
        <taxon>Bacilli</taxon>
        <taxon>Bacillales</taxon>
        <taxon>Bacillaceae</taxon>
        <taxon>Peribacillus</taxon>
    </lineage>
</organism>
<keyword evidence="1" id="KW-0472">Membrane</keyword>
<evidence type="ECO:0000313" key="2">
    <source>
        <dbReference type="EMBL" id="AOH53538.1"/>
    </source>
</evidence>
<dbReference type="KEGG" id="bmur:ABE28_004170"/>
<accession>A0A1B3XJZ2</accession>
<gene>
    <name evidence="2" type="ORF">ABE28_004170</name>
</gene>
<keyword evidence="3" id="KW-1185">Reference proteome</keyword>